<accession>A0A7X0RE89</accession>
<feature type="transmembrane region" description="Helical" evidence="2">
    <location>
        <begin position="6"/>
        <end position="25"/>
    </location>
</feature>
<keyword evidence="4" id="KW-1185">Reference proteome</keyword>
<protein>
    <submittedName>
        <fullName evidence="3">Uncharacterized protein</fullName>
    </submittedName>
</protein>
<reference evidence="3 4" key="1">
    <citation type="submission" date="2020-08" db="EMBL/GenBank/DDBJ databases">
        <authorList>
            <person name="Seo M.-J."/>
        </authorList>
    </citation>
    <scope>NUCLEOTIDE SEQUENCE [LARGE SCALE GENOMIC DNA]</scope>
    <source>
        <strain evidence="3 4">KIGAM211</strain>
    </source>
</reference>
<comment type="caution">
    <text evidence="3">The sequence shown here is derived from an EMBL/GenBank/DDBJ whole genome shotgun (WGS) entry which is preliminary data.</text>
</comment>
<keyword evidence="2" id="KW-0472">Membrane</keyword>
<evidence type="ECO:0000256" key="2">
    <source>
        <dbReference type="SAM" id="Phobius"/>
    </source>
</evidence>
<proteinExistence type="predicted"/>
<name>A0A7X0RE89_9ACTN</name>
<dbReference type="RefSeq" id="WP_185251895.1">
    <property type="nucleotide sequence ID" value="NZ_JACKXE010000001.1"/>
</dbReference>
<feature type="region of interest" description="Disordered" evidence="1">
    <location>
        <begin position="64"/>
        <end position="83"/>
    </location>
</feature>
<keyword evidence="2" id="KW-1133">Transmembrane helix</keyword>
<dbReference type="Proteomes" id="UP000523955">
    <property type="component" value="Unassembled WGS sequence"/>
</dbReference>
<sequence length="140" mass="16040">MDDSWPAFFAGLAVLAVAALAAWFWRPTRVRLQRWWIRGTAEADEAAADAENEQMHTLREQVPERARKVGKPMPVSSSGNRVTYADGHTTTYIADFQQYRRAMESGRVDIMRTVNKVPPTPLSRRDRAWLEKWLADNPEP</sequence>
<evidence type="ECO:0000256" key="1">
    <source>
        <dbReference type="SAM" id="MobiDB-lite"/>
    </source>
</evidence>
<organism evidence="3 4">
    <name type="scientific">Nocardioides luti</name>
    <dbReference type="NCBI Taxonomy" id="2761101"/>
    <lineage>
        <taxon>Bacteria</taxon>
        <taxon>Bacillati</taxon>
        <taxon>Actinomycetota</taxon>
        <taxon>Actinomycetes</taxon>
        <taxon>Propionibacteriales</taxon>
        <taxon>Nocardioidaceae</taxon>
        <taxon>Nocardioides</taxon>
    </lineage>
</organism>
<gene>
    <name evidence="3" type="ORF">H5V45_04830</name>
</gene>
<dbReference type="AlphaFoldDB" id="A0A7X0RE89"/>
<evidence type="ECO:0000313" key="3">
    <source>
        <dbReference type="EMBL" id="MBB6626642.1"/>
    </source>
</evidence>
<dbReference type="EMBL" id="JACKXE010000001">
    <property type="protein sequence ID" value="MBB6626642.1"/>
    <property type="molecule type" value="Genomic_DNA"/>
</dbReference>
<evidence type="ECO:0000313" key="4">
    <source>
        <dbReference type="Proteomes" id="UP000523955"/>
    </source>
</evidence>
<keyword evidence="2" id="KW-0812">Transmembrane</keyword>